<dbReference type="GO" id="GO:0016757">
    <property type="term" value="F:glycosyltransferase activity"/>
    <property type="evidence" value="ECO:0007669"/>
    <property type="project" value="UniProtKB-KW"/>
</dbReference>
<feature type="domain" description="Glycosyltransferase 2-like" evidence="4">
    <location>
        <begin position="16"/>
        <end position="139"/>
    </location>
</feature>
<protein>
    <submittedName>
        <fullName evidence="5">Glycosyltransferase</fullName>
    </submittedName>
</protein>
<dbReference type="PANTHER" id="PTHR43685">
    <property type="entry name" value="GLYCOSYLTRANSFERASE"/>
    <property type="match status" value="1"/>
</dbReference>
<keyword evidence="3 5" id="KW-0808">Transferase</keyword>
<dbReference type="OrthoDB" id="9815829at2"/>
<dbReference type="AlphaFoldDB" id="A0A5B6TAU2"/>
<accession>A0A5B6TAU2</accession>
<evidence type="ECO:0000256" key="2">
    <source>
        <dbReference type="ARBA" id="ARBA00022676"/>
    </source>
</evidence>
<reference evidence="5 6" key="1">
    <citation type="submission" date="2019-07" db="EMBL/GenBank/DDBJ databases">
        <title>Rufibacter sp. nov., isolated from lake sediment.</title>
        <authorList>
            <person name="Qu J.-H."/>
        </authorList>
    </citation>
    <scope>NUCLEOTIDE SEQUENCE [LARGE SCALE GENOMIC DNA]</scope>
    <source>
        <strain evidence="5 6">NBS58-1</strain>
    </source>
</reference>
<sequence>MDSSTVFRPLAYDIAVLIPCYNNRDGLVKSLKSIVYQPNKLFVVVVDDGSQIPVNHEELTKLGDLYLPIHIIRLETNKGITRALNTGLQWMEENLAIKYIARLDCGDLCHEDRFHKQASFLDQNPEVGLLGTWCTFQNPMSGFSYTYTTPTTHEAILSAMHYRNVFIHPTVMFRAELLSLVGQYPSGWSLVEDYALFFKMLHKTKGAILDCFLVTCEINAAGISVSNRKAQLKARQRVVAAFGISTFYKILGRNKLLIQRCLPYKVILYLKGKVRGNKLI</sequence>
<gene>
    <name evidence="5" type="ORF">FOA19_09690</name>
</gene>
<keyword evidence="2" id="KW-0328">Glycosyltransferase</keyword>
<dbReference type="EMBL" id="VKKY01000002">
    <property type="protein sequence ID" value="KAA3437577.1"/>
    <property type="molecule type" value="Genomic_DNA"/>
</dbReference>
<evidence type="ECO:0000256" key="3">
    <source>
        <dbReference type="ARBA" id="ARBA00022679"/>
    </source>
</evidence>
<organism evidence="5 6">
    <name type="scientific">Rufibacter hautae</name>
    <dbReference type="NCBI Taxonomy" id="2595005"/>
    <lineage>
        <taxon>Bacteria</taxon>
        <taxon>Pseudomonadati</taxon>
        <taxon>Bacteroidota</taxon>
        <taxon>Cytophagia</taxon>
        <taxon>Cytophagales</taxon>
        <taxon>Hymenobacteraceae</taxon>
        <taxon>Rufibacter</taxon>
    </lineage>
</organism>
<dbReference type="SUPFAM" id="SSF53448">
    <property type="entry name" value="Nucleotide-diphospho-sugar transferases"/>
    <property type="match status" value="1"/>
</dbReference>
<dbReference type="InterPro" id="IPR050834">
    <property type="entry name" value="Glycosyltransf_2"/>
</dbReference>
<dbReference type="RefSeq" id="WP_149090640.1">
    <property type="nucleotide sequence ID" value="NZ_VKKY01000002.1"/>
</dbReference>
<keyword evidence="6" id="KW-1185">Reference proteome</keyword>
<dbReference type="Gene3D" id="3.90.550.10">
    <property type="entry name" value="Spore Coat Polysaccharide Biosynthesis Protein SpsA, Chain A"/>
    <property type="match status" value="1"/>
</dbReference>
<dbReference type="Proteomes" id="UP000324133">
    <property type="component" value="Unassembled WGS sequence"/>
</dbReference>
<evidence type="ECO:0000259" key="4">
    <source>
        <dbReference type="Pfam" id="PF00535"/>
    </source>
</evidence>
<dbReference type="Pfam" id="PF00535">
    <property type="entry name" value="Glycos_transf_2"/>
    <property type="match status" value="1"/>
</dbReference>
<dbReference type="InterPro" id="IPR029044">
    <property type="entry name" value="Nucleotide-diphossugar_trans"/>
</dbReference>
<name>A0A5B6TAU2_9BACT</name>
<comment type="similarity">
    <text evidence="1">Belongs to the glycosyltransferase 2 family.</text>
</comment>
<dbReference type="InterPro" id="IPR001173">
    <property type="entry name" value="Glyco_trans_2-like"/>
</dbReference>
<evidence type="ECO:0000313" key="6">
    <source>
        <dbReference type="Proteomes" id="UP000324133"/>
    </source>
</evidence>
<proteinExistence type="inferred from homology"/>
<evidence type="ECO:0000256" key="1">
    <source>
        <dbReference type="ARBA" id="ARBA00006739"/>
    </source>
</evidence>
<dbReference type="PANTHER" id="PTHR43685:SF5">
    <property type="entry name" value="GLYCOSYLTRANSFERASE EPSE-RELATED"/>
    <property type="match status" value="1"/>
</dbReference>
<comment type="caution">
    <text evidence="5">The sequence shown here is derived from an EMBL/GenBank/DDBJ whole genome shotgun (WGS) entry which is preliminary data.</text>
</comment>
<evidence type="ECO:0000313" key="5">
    <source>
        <dbReference type="EMBL" id="KAA3437577.1"/>
    </source>
</evidence>